<accession>A0A199VDD6</accession>
<evidence type="ECO:0000313" key="1">
    <source>
        <dbReference type="EMBL" id="OAY75033.1"/>
    </source>
</evidence>
<proteinExistence type="predicted"/>
<dbReference type="AlphaFoldDB" id="A0A199VDD6"/>
<dbReference type="Proteomes" id="UP000092600">
    <property type="component" value="Unassembled WGS sequence"/>
</dbReference>
<name>A0A199VDD6_ANACO</name>
<dbReference type="EMBL" id="LSRQ01002221">
    <property type="protein sequence ID" value="OAY75033.1"/>
    <property type="molecule type" value="Genomic_DNA"/>
</dbReference>
<protein>
    <submittedName>
        <fullName evidence="1">Uncharacterized protein</fullName>
    </submittedName>
</protein>
<reference evidence="1 2" key="1">
    <citation type="journal article" date="2016" name="DNA Res.">
        <title>The draft genome of MD-2 pineapple using hybrid error correction of long reads.</title>
        <authorList>
            <person name="Redwan R.M."/>
            <person name="Saidin A."/>
            <person name="Kumar S.V."/>
        </authorList>
    </citation>
    <scope>NUCLEOTIDE SEQUENCE [LARGE SCALE GENOMIC DNA]</scope>
    <source>
        <strain evidence="2">cv. MD2</strain>
        <tissue evidence="1">Leaf</tissue>
    </source>
</reference>
<gene>
    <name evidence="1" type="ORF">ACMD2_02902</name>
</gene>
<organism evidence="1 2">
    <name type="scientific">Ananas comosus</name>
    <name type="common">Pineapple</name>
    <name type="synonym">Ananas ananas</name>
    <dbReference type="NCBI Taxonomy" id="4615"/>
    <lineage>
        <taxon>Eukaryota</taxon>
        <taxon>Viridiplantae</taxon>
        <taxon>Streptophyta</taxon>
        <taxon>Embryophyta</taxon>
        <taxon>Tracheophyta</taxon>
        <taxon>Spermatophyta</taxon>
        <taxon>Magnoliopsida</taxon>
        <taxon>Liliopsida</taxon>
        <taxon>Poales</taxon>
        <taxon>Bromeliaceae</taxon>
        <taxon>Bromelioideae</taxon>
        <taxon>Ananas</taxon>
    </lineage>
</organism>
<sequence>MEKKLDWMLERALILIFKGLRMNICGGNLAEVDVGEVKFDPDGQFWHAKTPHFQARGSKYLERKINDNEGAHDVFFVGN</sequence>
<evidence type="ECO:0000313" key="2">
    <source>
        <dbReference type="Proteomes" id="UP000092600"/>
    </source>
</evidence>
<comment type="caution">
    <text evidence="1">The sequence shown here is derived from an EMBL/GenBank/DDBJ whole genome shotgun (WGS) entry which is preliminary data.</text>
</comment>